<evidence type="ECO:0000313" key="8">
    <source>
        <dbReference type="EMBL" id="PZF76481.1"/>
    </source>
</evidence>
<comment type="caution">
    <text evidence="8">The sequence shown here is derived from an EMBL/GenBank/DDBJ whole genome shotgun (WGS) entry which is preliminary data.</text>
</comment>
<feature type="transmembrane region" description="Helical" evidence="6">
    <location>
        <begin position="132"/>
        <end position="150"/>
    </location>
</feature>
<dbReference type="PANTHER" id="PTHR47371:SF3">
    <property type="entry name" value="PHOSPHOGLYCEROL TRANSFERASE I"/>
    <property type="match status" value="1"/>
</dbReference>
<evidence type="ECO:0000256" key="1">
    <source>
        <dbReference type="ARBA" id="ARBA00004651"/>
    </source>
</evidence>
<dbReference type="EMBL" id="QKVK01000005">
    <property type="protein sequence ID" value="PZF76481.1"/>
    <property type="molecule type" value="Genomic_DNA"/>
</dbReference>
<dbReference type="RefSeq" id="WP_111198717.1">
    <property type="nucleotide sequence ID" value="NZ_QKVK01000005.1"/>
</dbReference>
<dbReference type="SUPFAM" id="SSF53649">
    <property type="entry name" value="Alkaline phosphatase-like"/>
    <property type="match status" value="1"/>
</dbReference>
<evidence type="ECO:0000259" key="7">
    <source>
        <dbReference type="Pfam" id="PF00884"/>
    </source>
</evidence>
<organism evidence="8 9">
    <name type="scientific">Aestuariivirga litoralis</name>
    <dbReference type="NCBI Taxonomy" id="2650924"/>
    <lineage>
        <taxon>Bacteria</taxon>
        <taxon>Pseudomonadati</taxon>
        <taxon>Pseudomonadota</taxon>
        <taxon>Alphaproteobacteria</taxon>
        <taxon>Hyphomicrobiales</taxon>
        <taxon>Aestuariivirgaceae</taxon>
        <taxon>Aestuariivirga</taxon>
    </lineage>
</organism>
<dbReference type="GO" id="GO:0005886">
    <property type="term" value="C:plasma membrane"/>
    <property type="evidence" value="ECO:0007669"/>
    <property type="project" value="UniProtKB-SubCell"/>
</dbReference>
<dbReference type="CDD" id="cd16015">
    <property type="entry name" value="LTA_synthase"/>
    <property type="match status" value="1"/>
</dbReference>
<accession>A0A2W2AM59</accession>
<evidence type="ECO:0000313" key="9">
    <source>
        <dbReference type="Proteomes" id="UP000248795"/>
    </source>
</evidence>
<comment type="subcellular location">
    <subcellularLocation>
        <location evidence="1">Cell membrane</location>
        <topology evidence="1">Multi-pass membrane protein</topology>
    </subcellularLocation>
</comment>
<proteinExistence type="predicted"/>
<feature type="transmembrane region" description="Helical" evidence="6">
    <location>
        <begin position="60"/>
        <end position="80"/>
    </location>
</feature>
<keyword evidence="3 6" id="KW-0812">Transmembrane</keyword>
<evidence type="ECO:0000256" key="4">
    <source>
        <dbReference type="ARBA" id="ARBA00022989"/>
    </source>
</evidence>
<sequence length="562" mass="62842">MTTAEAAAGEAPGRGRAVPTWLTAAGKLLLQLFIIYLGLLAIHAYLGWWSPEYLTGRSLWHFWFTRMIVPMVMLGVFASFARLLPAGAMLGAALLFVGTLSAIKKESTGEPFQISDLFLAGQSVHLLHYVHWHHWLLGALIVPAAIWYVLNLRFRWWSLPMALLCVALLSTYRIQWVANWIHDNSWWIGVENLTFSQAESERMNGLATHLYFSTAGLRLKTYTQAEVKQAIDALQAPGQPPAVAASGPAPDVYVILGEAWWRDPHDTASPLDQLKAAGFTESMAVSPVYGGTTPNAEFEALTGISIKTFQDGIIPYQHYVQYITEGARALPRILTEKGYAATAYHNFTRRFWLRDQIYPKLGFADFVSMDQMTLTIQPNDWPTDEGLYKAVLSRIGGDKPQFHFIVTVQTHGPYEADERDVKGHEGVTDYRTRLDGAAKSLAAFKAELDARGRPYALVLFGDHLPGLRMHQLHDGMKSEQDPRLHQVPVLIASNTDQPQVLADAIRGRPLYCLSPLVLDWIGRPAEERYMTYLDASCRSAEDPKLRPAEAVIQNQLFTLDPL</sequence>
<keyword evidence="4 6" id="KW-1133">Transmembrane helix</keyword>
<reference evidence="9" key="1">
    <citation type="submission" date="2018-06" db="EMBL/GenBank/DDBJ databases">
        <title>Aestuariibacter litoralis strain KCTC 52945T.</title>
        <authorList>
            <person name="Li X."/>
            <person name="Salam N."/>
            <person name="Li J.-L."/>
            <person name="Chen Y.-M."/>
            <person name="Yang Z.-W."/>
            <person name="Zhang L.-Y."/>
            <person name="Han M.-X."/>
            <person name="Xiao M."/>
            <person name="Li W.-J."/>
        </authorList>
    </citation>
    <scope>NUCLEOTIDE SEQUENCE [LARGE SCALE GENOMIC DNA]</scope>
    <source>
        <strain evidence="9">KCTC 52945</strain>
    </source>
</reference>
<feature type="transmembrane region" description="Helical" evidence="6">
    <location>
        <begin position="28"/>
        <end position="48"/>
    </location>
</feature>
<dbReference type="InterPro" id="IPR017850">
    <property type="entry name" value="Alkaline_phosphatase_core_sf"/>
</dbReference>
<dbReference type="AlphaFoldDB" id="A0A2W2AM59"/>
<evidence type="ECO:0000256" key="5">
    <source>
        <dbReference type="ARBA" id="ARBA00023136"/>
    </source>
</evidence>
<dbReference type="InterPro" id="IPR000917">
    <property type="entry name" value="Sulfatase_N"/>
</dbReference>
<keyword evidence="5 6" id="KW-0472">Membrane</keyword>
<protein>
    <recommendedName>
        <fullName evidence="7">Sulfatase N-terminal domain-containing protein</fullName>
    </recommendedName>
</protein>
<evidence type="ECO:0000256" key="6">
    <source>
        <dbReference type="SAM" id="Phobius"/>
    </source>
</evidence>
<gene>
    <name evidence="8" type="ORF">DK847_11755</name>
</gene>
<dbReference type="Proteomes" id="UP000248795">
    <property type="component" value="Unassembled WGS sequence"/>
</dbReference>
<feature type="domain" description="Sulfatase N-terminal" evidence="7">
    <location>
        <begin position="271"/>
        <end position="500"/>
    </location>
</feature>
<keyword evidence="2" id="KW-1003">Cell membrane</keyword>
<dbReference type="Gene3D" id="3.40.720.10">
    <property type="entry name" value="Alkaline Phosphatase, subunit A"/>
    <property type="match status" value="1"/>
</dbReference>
<evidence type="ECO:0000256" key="3">
    <source>
        <dbReference type="ARBA" id="ARBA00022692"/>
    </source>
</evidence>
<evidence type="ECO:0000256" key="2">
    <source>
        <dbReference type="ARBA" id="ARBA00022475"/>
    </source>
</evidence>
<dbReference type="Pfam" id="PF00884">
    <property type="entry name" value="Sulfatase"/>
    <property type="match status" value="1"/>
</dbReference>
<dbReference type="PANTHER" id="PTHR47371">
    <property type="entry name" value="LIPOTEICHOIC ACID SYNTHASE"/>
    <property type="match status" value="1"/>
</dbReference>
<keyword evidence="9" id="KW-1185">Reference proteome</keyword>
<name>A0A2W2AM59_9HYPH</name>
<feature type="transmembrane region" description="Helical" evidence="6">
    <location>
        <begin position="156"/>
        <end position="174"/>
    </location>
</feature>
<dbReference type="InterPro" id="IPR050448">
    <property type="entry name" value="OpgB/LTA_synthase_biosynth"/>
</dbReference>